<accession>A0A1V0SCK1</accession>
<dbReference type="EMBL" id="KY684085">
    <property type="protein sequence ID" value="ARF09443.1"/>
    <property type="molecule type" value="Genomic_DNA"/>
</dbReference>
<gene>
    <name evidence="4" type="ORF">Indivirus_1_66</name>
</gene>
<keyword evidence="2" id="KW-0812">Transmembrane</keyword>
<evidence type="ECO:0000313" key="4">
    <source>
        <dbReference type="EMBL" id="ARF09443.1"/>
    </source>
</evidence>
<name>A0A1V0SCK1_9VIRU</name>
<feature type="transmembrane region" description="Helical" evidence="2">
    <location>
        <begin position="6"/>
        <end position="23"/>
    </location>
</feature>
<keyword evidence="2" id="KW-1133">Transmembrane helix</keyword>
<reference evidence="4" key="1">
    <citation type="journal article" date="2017" name="Science">
        <title>Giant viruses with an expanded complement of translation system components.</title>
        <authorList>
            <person name="Schulz F."/>
            <person name="Yutin N."/>
            <person name="Ivanova N.N."/>
            <person name="Ortega D.R."/>
            <person name="Lee T.K."/>
            <person name="Vierheilig J."/>
            <person name="Daims H."/>
            <person name="Horn M."/>
            <person name="Wagner M."/>
            <person name="Jensen G.J."/>
            <person name="Kyrpides N.C."/>
            <person name="Koonin E.V."/>
            <person name="Woyke T."/>
        </authorList>
    </citation>
    <scope>NUCLEOTIDE SEQUENCE</scope>
    <source>
        <strain evidence="4">ILV1</strain>
    </source>
</reference>
<dbReference type="InterPro" id="IPR055730">
    <property type="entry name" value="P11_C"/>
</dbReference>
<evidence type="ECO:0000256" key="1">
    <source>
        <dbReference type="SAM" id="MobiDB-lite"/>
    </source>
</evidence>
<feature type="region of interest" description="Disordered" evidence="1">
    <location>
        <begin position="47"/>
        <end position="67"/>
    </location>
</feature>
<evidence type="ECO:0000259" key="3">
    <source>
        <dbReference type="Pfam" id="PF23983"/>
    </source>
</evidence>
<keyword evidence="2" id="KW-0472">Membrane</keyword>
<proteinExistence type="predicted"/>
<organism evidence="4">
    <name type="scientific">Indivirus ILV1</name>
    <dbReference type="NCBI Taxonomy" id="1977633"/>
    <lineage>
        <taxon>Viruses</taxon>
        <taxon>Varidnaviria</taxon>
        <taxon>Bamfordvirae</taxon>
        <taxon>Nucleocytoviricota</taxon>
        <taxon>Megaviricetes</taxon>
        <taxon>Imitervirales</taxon>
        <taxon>Mimiviridae</taxon>
        <taxon>Klosneuvirinae</taxon>
        <taxon>Indivirus</taxon>
    </lineage>
</organism>
<sequence length="252" mass="27984">MLNPQTKILLLVFAGLVLIYLLYNGRSEHYDNIVDGTADASRLQPVLQPATDVNPNETPKEPSLDSLANEDLTKKFSPEAAWLESKFDGRNKAPPGEYKVSDYAKGRRGNLGPSNWDSYFDSGNNVIGASQTGELDKFLPMDETNGEFAVFKTKGRSKCGSNQNCDPEELFDVDKYLPQEVNDSFFEVMPEPVSIKNRHLINITKPLGINTIGTSLKNASYDLRTEPANPKQVVSPWLQSSIEGNINLKPLF</sequence>
<evidence type="ECO:0000256" key="2">
    <source>
        <dbReference type="SAM" id="Phobius"/>
    </source>
</evidence>
<dbReference type="Pfam" id="PF23983">
    <property type="entry name" value="P11_C"/>
    <property type="match status" value="1"/>
</dbReference>
<feature type="domain" description="Minor capsid protein P11 C-terminal conserved region" evidence="3">
    <location>
        <begin position="171"/>
        <end position="251"/>
    </location>
</feature>
<protein>
    <recommendedName>
        <fullName evidence="3">Minor capsid protein P11 C-terminal conserved region domain-containing protein</fullName>
    </recommendedName>
</protein>